<dbReference type="HOGENOM" id="CLU_031666_0_2_1"/>
<dbReference type="AlphaFoldDB" id="B4FCL2"/>
<keyword evidence="1" id="KW-0732">Signal</keyword>
<dbReference type="InterPro" id="IPR044788">
    <property type="entry name" value="X8_dom_prot"/>
</dbReference>
<dbReference type="Gene3D" id="1.20.58.1040">
    <property type="match status" value="1"/>
</dbReference>
<evidence type="ECO:0000313" key="4">
    <source>
        <dbReference type="EMBL" id="ACF79855.1"/>
    </source>
</evidence>
<dbReference type="CAZy" id="CBM43">
    <property type="family name" value="Carbohydrate-Binding Module Family 43"/>
</dbReference>
<dbReference type="PANTHER" id="PTHR31044:SF52">
    <property type="entry name" value="OS01G0631500 PROTEIN"/>
    <property type="match status" value="1"/>
</dbReference>
<dbReference type="FunFam" id="1.20.58.1040:FF:000007">
    <property type="entry name" value="PLASMODESMATA CALLOSE-BINDING PROTEIN 2"/>
    <property type="match status" value="1"/>
</dbReference>
<evidence type="ECO:0000256" key="1">
    <source>
        <dbReference type="ARBA" id="ARBA00022729"/>
    </source>
</evidence>
<feature type="region of interest" description="Disordered" evidence="2">
    <location>
        <begin position="183"/>
        <end position="260"/>
    </location>
</feature>
<accession>B4FCL2</accession>
<proteinExistence type="evidence at transcript level"/>
<reference evidence="4" key="1">
    <citation type="journal article" date="2009" name="PLoS Genet.">
        <title>Sequencing, mapping, and analysis of 27,455 maize full-length cDNAs.</title>
        <authorList>
            <person name="Soderlund C."/>
            <person name="Descour A."/>
            <person name="Kudrna D."/>
            <person name="Bomhoff M."/>
            <person name="Boyd L."/>
            <person name="Currie J."/>
            <person name="Angelova A."/>
            <person name="Collura K."/>
            <person name="Wissotski M."/>
            <person name="Ashley E."/>
            <person name="Morrow D."/>
            <person name="Fernandes J."/>
            <person name="Walbot V."/>
            <person name="Yu Y."/>
        </authorList>
    </citation>
    <scope>NUCLEOTIDE SEQUENCE</scope>
    <source>
        <strain evidence="4">B73</strain>
    </source>
</reference>
<name>B4FCL2_MAIZE</name>
<dbReference type="Pfam" id="PF07983">
    <property type="entry name" value="X8"/>
    <property type="match status" value="1"/>
</dbReference>
<sequence length="297" mass="29324">MGQRLLDRLAGFLLVVVVVVVLYGGTEQRIAEAADGANPHRLLATVSVSKPSYPTVVTTPMSAYGADPASKPSYSTFPSLATGNGGAGAGAGAGGGGAAAGSGGGGGTWCVASQSASPTALQVALDYACGYGADCSAIQQGGSCFNPDTVHDHASYAFNSYYQKNPAPTSCDFGGTATITNTDPSSGSCQYPSSSGGGGAQNMVPPPSPTTTMPPTVPSTVPMTPTPTAPDTGTPVYGLSPPDYSGSTSPPGYGSTSPPDYNDVSAAAARVRQQGGAALALTLLCVVVATVSLRVSK</sequence>
<dbReference type="EMBL" id="BT034850">
    <property type="protein sequence ID" value="ACF79855.1"/>
    <property type="molecule type" value="mRNA"/>
</dbReference>
<dbReference type="PANTHER" id="PTHR31044">
    <property type="entry name" value="BETA-1,3 GLUCANASE"/>
    <property type="match status" value="1"/>
</dbReference>
<evidence type="ECO:0000256" key="2">
    <source>
        <dbReference type="SAM" id="MobiDB-lite"/>
    </source>
</evidence>
<dbReference type="GO" id="GO:0009506">
    <property type="term" value="C:plasmodesma"/>
    <property type="evidence" value="ECO:0007669"/>
    <property type="project" value="UniProtKB-ARBA"/>
</dbReference>
<feature type="compositionally biased region" description="Low complexity" evidence="2">
    <location>
        <begin position="185"/>
        <end position="194"/>
    </location>
</feature>
<organism evidence="4">
    <name type="scientific">Zea mays</name>
    <name type="common">Maize</name>
    <dbReference type="NCBI Taxonomy" id="4577"/>
    <lineage>
        <taxon>Eukaryota</taxon>
        <taxon>Viridiplantae</taxon>
        <taxon>Streptophyta</taxon>
        <taxon>Embryophyta</taxon>
        <taxon>Tracheophyta</taxon>
        <taxon>Spermatophyta</taxon>
        <taxon>Magnoliopsida</taxon>
        <taxon>Liliopsida</taxon>
        <taxon>Poales</taxon>
        <taxon>Poaceae</taxon>
        <taxon>PACMAD clade</taxon>
        <taxon>Panicoideae</taxon>
        <taxon>Andropogonodae</taxon>
        <taxon>Andropogoneae</taxon>
        <taxon>Tripsacinae</taxon>
        <taxon>Zea</taxon>
    </lineage>
</organism>
<feature type="compositionally biased region" description="Low complexity" evidence="2">
    <location>
        <begin position="210"/>
        <end position="223"/>
    </location>
</feature>
<protein>
    <recommendedName>
        <fullName evidence="3">X8 domain-containing protein</fullName>
    </recommendedName>
</protein>
<dbReference type="ExpressionAtlas" id="B4FCL2">
    <property type="expression patterns" value="baseline and differential"/>
</dbReference>
<evidence type="ECO:0000259" key="3">
    <source>
        <dbReference type="SMART" id="SM00768"/>
    </source>
</evidence>
<feature type="compositionally biased region" description="Low complexity" evidence="2">
    <location>
        <begin position="229"/>
        <end position="260"/>
    </location>
</feature>
<dbReference type="InterPro" id="IPR012946">
    <property type="entry name" value="X8"/>
</dbReference>
<feature type="domain" description="X8" evidence="3">
    <location>
        <begin position="108"/>
        <end position="191"/>
    </location>
</feature>
<dbReference type="SMART" id="SM00768">
    <property type="entry name" value="X8"/>
    <property type="match status" value="1"/>
</dbReference>